<proteinExistence type="predicted"/>
<feature type="compositionally biased region" description="Gly residues" evidence="1">
    <location>
        <begin position="1922"/>
        <end position="1940"/>
    </location>
</feature>
<protein>
    <submittedName>
        <fullName evidence="4">Uncharacterized protein</fullName>
    </submittedName>
</protein>
<dbReference type="Gene3D" id="3.30.1370.10">
    <property type="entry name" value="K Homology domain, type 1"/>
    <property type="match status" value="1"/>
</dbReference>
<dbReference type="PROSITE" id="PS50800">
    <property type="entry name" value="SAP"/>
    <property type="match status" value="1"/>
</dbReference>
<evidence type="ECO:0000313" key="4">
    <source>
        <dbReference type="EMBL" id="KAF4676942.1"/>
    </source>
</evidence>
<feature type="region of interest" description="Disordered" evidence="1">
    <location>
        <begin position="1696"/>
        <end position="1718"/>
    </location>
</feature>
<dbReference type="EMBL" id="JAAPAO010000024">
    <property type="protein sequence ID" value="KAF4676942.1"/>
    <property type="molecule type" value="Genomic_DNA"/>
</dbReference>
<evidence type="ECO:0000256" key="1">
    <source>
        <dbReference type="SAM" id="MobiDB-lite"/>
    </source>
</evidence>
<dbReference type="SMART" id="SM00513">
    <property type="entry name" value="SAP"/>
    <property type="match status" value="1"/>
</dbReference>
<evidence type="ECO:0000313" key="5">
    <source>
        <dbReference type="Proteomes" id="UP000591131"/>
    </source>
</evidence>
<dbReference type="Gene3D" id="1.10.720.30">
    <property type="entry name" value="SAP domain"/>
    <property type="match status" value="1"/>
</dbReference>
<dbReference type="InterPro" id="IPR036361">
    <property type="entry name" value="SAP_dom_sf"/>
</dbReference>
<reference evidence="4 5" key="1">
    <citation type="submission" date="2020-04" db="EMBL/GenBank/DDBJ databases">
        <title>Perkinsus chesapeaki whole genome sequence.</title>
        <authorList>
            <person name="Bogema D.R."/>
        </authorList>
    </citation>
    <scope>NUCLEOTIDE SEQUENCE [LARGE SCALE GENOMIC DNA]</scope>
    <source>
        <strain evidence="4">ATCC PRA-425</strain>
    </source>
</reference>
<dbReference type="InterPro" id="IPR003034">
    <property type="entry name" value="SAP_dom"/>
</dbReference>
<feature type="compositionally biased region" description="Basic and acidic residues" evidence="1">
    <location>
        <begin position="120"/>
        <end position="131"/>
    </location>
</feature>
<sequence length="1988" mass="220867">MASPEYYEVQALLDVRKISGRKEEFLVKWKNSRELTWEPSGNIGTGLNDVKESLRQKKERFRGRKINDPVTGPKGIVRKVFRRRSPSRSSSSGDDYTSHSDSSDDEDLKEEDQQAGNEQFVKRSYEDDKIKGYQPTSSDTAARDMNNRSLPPRPIPVARFRGGLFGMVDDMKQGAVFRIANTAGVRCMPENKLNKLFIEYLYGTDAESTPNTGLQYEQAVVDIMWDMAANLQGLEENTVSELKECLLRLARQLRLQPAMTSKMLQDWFNRQHHLHATGSHSYNLMNVSTLRAICSWMATLKEEDTKIEDFSDDGSVGNIDVDVLMMSGAKDGTSRVGWRVIEVEVEGLVDMEEEAVEDGDDPIVAEFRKAQSEMFGDTEDTDEGDICTLIHLVYADKNPTKLSEMPGLIAKYSATLKALYESICKKYDVDCADFATKSNIKNYKTMEEFAAYCLSSARSLYATYNPAKLGEIEEILAKNANQEAQVVAAIRGKYDEGQGCRPGTYYPPSSPEYGIMELIREVLTVYNPDMLRSIEHTVYTQYRSRELYVYLAVCDKYGVTIDEERLASVVDTYRERQKTQRQEQVFNVVKEIYKTYNRGKVKDIHRLVSKFSRSASSELELIQSVCNKFKVPLHVKVDIISRMLDPGALDVTWHSKFQKVIEKSELAMHVWGLIEMEMSSNMDSHLVSQPPPRLSGEDAAMLTLDRLSGEEQWMTAEMLIRGKGGMMNNEVIMRDLLDQKVHELGINKHPSQLRYRITQQEAESVEWDAFWVAEAPRLSCTLSMNSVAPPVPSAVGYRPQRLWLSLQDILQWIHHIRQQYQVAADELAQSVLQKGGAEDGPVVQPPLTAKREQPTQPLLSCNVALVSPKLAVFAGDYRTLIIDEYPECSLYRQQNHVWFLPEGSRRTEIIDKLRATCAAWPRWLRHGGAVVIDVDRVHFIGGLRRKAMYREGIKQITKLIGEEAGGSVRIPRYMLSLPLGALQPQLQELVSDYDDHESQDDYGESDPEVPTELIRPLRLSRQQMRDAYIQGALCLNCDDITHKPADCGVRRKVCWNCHGAHQGHTCTTRCRFCQCNHSAFVLLECVKRGGRRAQEWAKNRHYQEQFQLNRTYLDVETAINNAEAAGKREWSDEIVEMVRILYNAGQWLPNDWKEHFERLLSDTGKGEDSGPAAAVSAAADQASVADNDTGSSGPVKPILPIKPPPLLPDQKYKWIERIFLDDLLGAGMLGRDAVRAIVGARGQNHKEMESATQSRIYFRGMGMKDSSIGGGADEIPDLSHFDTEARIHVLVKCDQPQQAKAVRSMLIRIIRSIETDHQGQGHGSLPPLCDAFHWLLDSSRYQSGMGKREDMDRYSGGADDAARPLPGGGVQGLEITLGDNRDNEVNALQHWLHAQGIEAKTDSNLTRILIPSTRKIEASVALKEKEQPQEFDNKVDEKKQIINSPAVRHAVYSALFQLFSLWPAQPPAVSGVYWFEPWQLEPIGLIGRIRATAPVDEPIEDDRFWMDVGQRCRLSLKGAEEVATLLEAMEELPDNVDKEMCVEILRSFVGSVQCAAKDHRLLLYLRYPWAMVHTTGDDELTALNLFPRNVSTHLINKEIRETGRLGTNAGDVTALKTNIKKQSVKSGDRPGDHLLERLSPDRVPEMEPPYIGYSVEWLLPDDVLLHTAATAAAAGHAAAATNEQCDDEVEAISVQRPTQPAAAGRSPSPAEPKPPTAIKGEIGQDAVIVDDNASDVTQSQRDAFMAMPVTELRDRLRAQGLPVTGRKTDLVDRLLKKPVTSTAGAAAKKGAQGPAIYKCRVELPVQLMGWHELRNNLCGDRNAHFDHVHSQCPGTKLTLAGSQSAALQGSARLHVLVTTNGLEADYKRAKDLVVDLAKAVAEHGAEVMLGDLSPTQLQSILAEVKIVELTTSAAPAASKASGGEGGEGGSSASGQGGGAGASSAFNRLFGALQAAAAKGNQTATTGGPPPPSSTGDPSGRQAASYEDL</sequence>
<dbReference type="InterPro" id="IPR016197">
    <property type="entry name" value="Chromo-like_dom_sf"/>
</dbReference>
<dbReference type="InterPro" id="IPR036612">
    <property type="entry name" value="KH_dom_type_1_sf"/>
</dbReference>
<dbReference type="PROSITE" id="PS50013">
    <property type="entry name" value="CHROMO_2"/>
    <property type="match status" value="1"/>
</dbReference>
<feature type="compositionally biased region" description="Low complexity" evidence="1">
    <location>
        <begin position="1172"/>
        <end position="1186"/>
    </location>
</feature>
<dbReference type="Gene3D" id="2.40.50.40">
    <property type="match status" value="1"/>
</dbReference>
<name>A0A7J6MZ80_PERCH</name>
<dbReference type="SMART" id="SM00298">
    <property type="entry name" value="CHROMO"/>
    <property type="match status" value="1"/>
</dbReference>
<feature type="compositionally biased region" description="Basic residues" evidence="1">
    <location>
        <begin position="76"/>
        <end position="86"/>
    </location>
</feature>
<gene>
    <name evidence="4" type="ORF">FOL47_004184</name>
</gene>
<dbReference type="Proteomes" id="UP000591131">
    <property type="component" value="Unassembled WGS sequence"/>
</dbReference>
<feature type="domain" description="SAP" evidence="3">
    <location>
        <begin position="1744"/>
        <end position="1778"/>
    </location>
</feature>
<feature type="region of interest" description="Disordered" evidence="1">
    <location>
        <begin position="1916"/>
        <end position="1940"/>
    </location>
</feature>
<dbReference type="InterPro" id="IPR000953">
    <property type="entry name" value="Chromo/chromo_shadow_dom"/>
</dbReference>
<dbReference type="SUPFAM" id="SSF54160">
    <property type="entry name" value="Chromo domain-like"/>
    <property type="match status" value="1"/>
</dbReference>
<dbReference type="SUPFAM" id="SSF54791">
    <property type="entry name" value="Eukaryotic type KH-domain (KH-domain type I)"/>
    <property type="match status" value="1"/>
</dbReference>
<dbReference type="GO" id="GO:0003723">
    <property type="term" value="F:RNA binding"/>
    <property type="evidence" value="ECO:0007669"/>
    <property type="project" value="InterPro"/>
</dbReference>
<feature type="region of interest" description="Disordered" evidence="1">
    <location>
        <begin position="59"/>
        <end position="154"/>
    </location>
</feature>
<dbReference type="Pfam" id="PF02037">
    <property type="entry name" value="SAP"/>
    <property type="match status" value="1"/>
</dbReference>
<comment type="caution">
    <text evidence="4">The sequence shown here is derived from an EMBL/GenBank/DDBJ whole genome shotgun (WGS) entry which is preliminary data.</text>
</comment>
<accession>A0A7J6MZ80</accession>
<keyword evidence="5" id="KW-1185">Reference proteome</keyword>
<evidence type="ECO:0000259" key="2">
    <source>
        <dbReference type="PROSITE" id="PS50013"/>
    </source>
</evidence>
<dbReference type="SUPFAM" id="SSF68906">
    <property type="entry name" value="SAP domain"/>
    <property type="match status" value="1"/>
</dbReference>
<evidence type="ECO:0000259" key="3">
    <source>
        <dbReference type="PROSITE" id="PS50800"/>
    </source>
</evidence>
<dbReference type="CDD" id="cd00024">
    <property type="entry name" value="CD_CSD"/>
    <property type="match status" value="1"/>
</dbReference>
<feature type="region of interest" description="Disordered" evidence="1">
    <location>
        <begin position="1163"/>
        <end position="1202"/>
    </location>
</feature>
<feature type="region of interest" description="Disordered" evidence="1">
    <location>
        <begin position="1345"/>
        <end position="1365"/>
    </location>
</feature>
<feature type="region of interest" description="Disordered" evidence="1">
    <location>
        <begin position="1956"/>
        <end position="1988"/>
    </location>
</feature>
<dbReference type="OrthoDB" id="433924at2759"/>
<organism evidence="4 5">
    <name type="scientific">Perkinsus chesapeaki</name>
    <name type="common">Clam parasite</name>
    <name type="synonym">Perkinsus andrewsi</name>
    <dbReference type="NCBI Taxonomy" id="330153"/>
    <lineage>
        <taxon>Eukaryota</taxon>
        <taxon>Sar</taxon>
        <taxon>Alveolata</taxon>
        <taxon>Perkinsozoa</taxon>
        <taxon>Perkinsea</taxon>
        <taxon>Perkinsida</taxon>
        <taxon>Perkinsidae</taxon>
        <taxon>Perkinsus</taxon>
    </lineage>
</organism>
<feature type="domain" description="Chromo" evidence="2">
    <location>
        <begin position="7"/>
        <end position="65"/>
    </location>
</feature>